<name>A0AAW0X776_CHEQU</name>
<evidence type="ECO:0000256" key="1">
    <source>
        <dbReference type="ARBA" id="ARBA00004123"/>
    </source>
</evidence>
<feature type="domain" description="C2H2-type" evidence="13">
    <location>
        <begin position="233"/>
        <end position="255"/>
    </location>
</feature>
<dbReference type="Pfam" id="PF00096">
    <property type="entry name" value="zf-C2H2"/>
    <property type="match status" value="4"/>
</dbReference>
<dbReference type="Proteomes" id="UP001445076">
    <property type="component" value="Unassembled WGS sequence"/>
</dbReference>
<dbReference type="EMBL" id="JARKIK010000047">
    <property type="protein sequence ID" value="KAK8735417.1"/>
    <property type="molecule type" value="Genomic_DNA"/>
</dbReference>
<dbReference type="FunFam" id="3.30.160.60:FF:001480">
    <property type="entry name" value="Si:cabz01071911.3"/>
    <property type="match status" value="1"/>
</dbReference>
<keyword evidence="7" id="KW-0805">Transcription regulation</keyword>
<dbReference type="InterPro" id="IPR036236">
    <property type="entry name" value="Znf_C2H2_sf"/>
</dbReference>
<evidence type="ECO:0000256" key="7">
    <source>
        <dbReference type="ARBA" id="ARBA00023015"/>
    </source>
</evidence>
<keyword evidence="9" id="KW-0804">Transcription</keyword>
<comment type="caution">
    <text evidence="14">The sequence shown here is derived from an EMBL/GenBank/DDBJ whole genome shotgun (WGS) entry which is preliminary data.</text>
</comment>
<keyword evidence="6" id="KW-0862">Zinc</keyword>
<dbReference type="InterPro" id="IPR013087">
    <property type="entry name" value="Znf_C2H2_type"/>
</dbReference>
<organism evidence="14 15">
    <name type="scientific">Cherax quadricarinatus</name>
    <name type="common">Australian red claw crayfish</name>
    <dbReference type="NCBI Taxonomy" id="27406"/>
    <lineage>
        <taxon>Eukaryota</taxon>
        <taxon>Metazoa</taxon>
        <taxon>Ecdysozoa</taxon>
        <taxon>Arthropoda</taxon>
        <taxon>Crustacea</taxon>
        <taxon>Multicrustacea</taxon>
        <taxon>Malacostraca</taxon>
        <taxon>Eumalacostraca</taxon>
        <taxon>Eucarida</taxon>
        <taxon>Decapoda</taxon>
        <taxon>Pleocyemata</taxon>
        <taxon>Astacidea</taxon>
        <taxon>Parastacoidea</taxon>
        <taxon>Parastacidae</taxon>
        <taxon>Cherax</taxon>
    </lineage>
</organism>
<dbReference type="GO" id="GO:0000981">
    <property type="term" value="F:DNA-binding transcription factor activity, RNA polymerase II-specific"/>
    <property type="evidence" value="ECO:0007669"/>
    <property type="project" value="TreeGrafter"/>
</dbReference>
<dbReference type="AlphaFoldDB" id="A0AAW0X776"/>
<dbReference type="FunFam" id="3.30.160.60:FF:000303">
    <property type="entry name" value="Zinc finger protein 41"/>
    <property type="match status" value="1"/>
</dbReference>
<dbReference type="GO" id="GO:1990837">
    <property type="term" value="F:sequence-specific double-stranded DNA binding"/>
    <property type="evidence" value="ECO:0007669"/>
    <property type="project" value="UniProtKB-ARBA"/>
</dbReference>
<feature type="domain" description="C2H2-type" evidence="13">
    <location>
        <begin position="91"/>
        <end position="118"/>
    </location>
</feature>
<feature type="compositionally biased region" description="Basic and acidic residues" evidence="12">
    <location>
        <begin position="22"/>
        <end position="40"/>
    </location>
</feature>
<dbReference type="PANTHER" id="PTHR24408">
    <property type="entry name" value="ZINC FINGER PROTEIN"/>
    <property type="match status" value="1"/>
</dbReference>
<keyword evidence="3" id="KW-0479">Metal-binding</keyword>
<gene>
    <name evidence="14" type="ORF">OTU49_005378</name>
</gene>
<dbReference type="SUPFAM" id="SSF57667">
    <property type="entry name" value="beta-beta-alpha zinc fingers"/>
    <property type="match status" value="4"/>
</dbReference>
<sequence length="530" mass="60576">MERPRRNTRLPRALTDYLTASEAERKSMSVEEKDLSEDHKEEGAVIDDVIQTNSDKLIMSQPYKCGECKSRYRSKVALLRHAVKHSGEKPFVCSECGKGLSSQCALSEHMNIHTNNRPHRCEECGLESRQLSVHLRHLLTHQSHPDHLYSCSICAKTFKQNEYLRKHMRKHTGEKPFVCGKCGKSFTCKSELNRHNKRHSSERPHMCSDCGQSFKMRHNLHKHLKAHSGTQQWKCILCSLAFSKPKLLEAHRKTHLETVQHLQVNRPDDNTLIVSAEGEDRRKLPTVHNVLLPKDNLGVCSSDINMHKKLLRINDTTLPLELILKSVGRGSAIKIKIIDKPAHPRTETFSACENIVELVDEAASKQEGLSFAKNNTSDVDNLRPKSPIEESNVHSVNEEAVRVAGVLSIPASILSHCLSKHYVRINPTCADYRSWLSMLASLSQQLSAPFDMEVCNHLNHTSSALQFCLMQEPGSDFQPRPIEFTAFESKTVSNVWPCQNRFQYQFIYKQYMILMETFHSHFNYHNRSIL</sequence>
<evidence type="ECO:0000256" key="2">
    <source>
        <dbReference type="ARBA" id="ARBA00006991"/>
    </source>
</evidence>
<evidence type="ECO:0000256" key="11">
    <source>
        <dbReference type="PROSITE-ProRule" id="PRU00042"/>
    </source>
</evidence>
<comment type="similarity">
    <text evidence="2">Belongs to the krueppel C2H2-type zinc-finger protein family.</text>
</comment>
<accession>A0AAW0X776</accession>
<keyword evidence="10" id="KW-0539">Nucleus</keyword>
<evidence type="ECO:0000256" key="4">
    <source>
        <dbReference type="ARBA" id="ARBA00022737"/>
    </source>
</evidence>
<feature type="domain" description="C2H2-type" evidence="13">
    <location>
        <begin position="63"/>
        <end position="90"/>
    </location>
</feature>
<dbReference type="Gene3D" id="3.30.160.60">
    <property type="entry name" value="Classic Zinc Finger"/>
    <property type="match status" value="5"/>
</dbReference>
<feature type="domain" description="C2H2-type" evidence="13">
    <location>
        <begin position="205"/>
        <end position="232"/>
    </location>
</feature>
<dbReference type="GO" id="GO:0005634">
    <property type="term" value="C:nucleus"/>
    <property type="evidence" value="ECO:0007669"/>
    <property type="project" value="UniProtKB-SubCell"/>
</dbReference>
<feature type="region of interest" description="Disordered" evidence="12">
    <location>
        <begin position="1"/>
        <end position="40"/>
    </location>
</feature>
<dbReference type="PROSITE" id="PS50157">
    <property type="entry name" value="ZINC_FINGER_C2H2_2"/>
    <property type="match status" value="6"/>
</dbReference>
<keyword evidence="4" id="KW-0677">Repeat</keyword>
<evidence type="ECO:0000256" key="6">
    <source>
        <dbReference type="ARBA" id="ARBA00022833"/>
    </source>
</evidence>
<evidence type="ECO:0000313" key="14">
    <source>
        <dbReference type="EMBL" id="KAK8735417.1"/>
    </source>
</evidence>
<dbReference type="PANTHER" id="PTHR24408:SF61">
    <property type="entry name" value="E3 SUMO-PROTEIN LIGASE ZNF451"/>
    <property type="match status" value="1"/>
</dbReference>
<dbReference type="FunFam" id="3.30.160.60:FF:000145">
    <property type="entry name" value="Zinc finger protein 574"/>
    <property type="match status" value="1"/>
</dbReference>
<evidence type="ECO:0000313" key="15">
    <source>
        <dbReference type="Proteomes" id="UP001445076"/>
    </source>
</evidence>
<comment type="subcellular location">
    <subcellularLocation>
        <location evidence="1">Nucleus</location>
    </subcellularLocation>
</comment>
<evidence type="ECO:0000259" key="13">
    <source>
        <dbReference type="PROSITE" id="PS50157"/>
    </source>
</evidence>
<evidence type="ECO:0000256" key="5">
    <source>
        <dbReference type="ARBA" id="ARBA00022771"/>
    </source>
</evidence>
<evidence type="ECO:0000256" key="8">
    <source>
        <dbReference type="ARBA" id="ARBA00023125"/>
    </source>
</evidence>
<dbReference type="SMART" id="SM00355">
    <property type="entry name" value="ZnF_C2H2"/>
    <property type="match status" value="7"/>
</dbReference>
<feature type="domain" description="C2H2-type" evidence="13">
    <location>
        <begin position="177"/>
        <end position="204"/>
    </location>
</feature>
<evidence type="ECO:0000256" key="12">
    <source>
        <dbReference type="SAM" id="MobiDB-lite"/>
    </source>
</evidence>
<dbReference type="PROSITE" id="PS00028">
    <property type="entry name" value="ZINC_FINGER_C2H2_1"/>
    <property type="match status" value="6"/>
</dbReference>
<protein>
    <recommendedName>
        <fullName evidence="13">C2H2-type domain-containing protein</fullName>
    </recommendedName>
</protein>
<keyword evidence="15" id="KW-1185">Reference proteome</keyword>
<reference evidence="14 15" key="1">
    <citation type="journal article" date="2024" name="BMC Genomics">
        <title>Genome assembly of redclaw crayfish (Cherax quadricarinatus) provides insights into its immune adaptation and hypoxia tolerance.</title>
        <authorList>
            <person name="Liu Z."/>
            <person name="Zheng J."/>
            <person name="Li H."/>
            <person name="Fang K."/>
            <person name="Wang S."/>
            <person name="He J."/>
            <person name="Zhou D."/>
            <person name="Weng S."/>
            <person name="Chi M."/>
            <person name="Gu Z."/>
            <person name="He J."/>
            <person name="Li F."/>
            <person name="Wang M."/>
        </authorList>
    </citation>
    <scope>NUCLEOTIDE SEQUENCE [LARGE SCALE GENOMIC DNA]</scope>
    <source>
        <strain evidence="14">ZL_2023a</strain>
    </source>
</reference>
<keyword evidence="8" id="KW-0238">DNA-binding</keyword>
<feature type="domain" description="C2H2-type" evidence="13">
    <location>
        <begin position="149"/>
        <end position="176"/>
    </location>
</feature>
<dbReference type="FunFam" id="3.30.160.60:FF:000358">
    <property type="entry name" value="zinc finger protein 24"/>
    <property type="match status" value="1"/>
</dbReference>
<evidence type="ECO:0000256" key="3">
    <source>
        <dbReference type="ARBA" id="ARBA00022723"/>
    </source>
</evidence>
<keyword evidence="5 11" id="KW-0863">Zinc-finger</keyword>
<dbReference type="GO" id="GO:0008270">
    <property type="term" value="F:zinc ion binding"/>
    <property type="evidence" value="ECO:0007669"/>
    <property type="project" value="UniProtKB-KW"/>
</dbReference>
<evidence type="ECO:0000256" key="9">
    <source>
        <dbReference type="ARBA" id="ARBA00023163"/>
    </source>
</evidence>
<evidence type="ECO:0000256" key="10">
    <source>
        <dbReference type="ARBA" id="ARBA00023242"/>
    </source>
</evidence>
<proteinExistence type="inferred from homology"/>